<gene>
    <name evidence="16" type="ORF">LS65_009125</name>
</gene>
<feature type="binding site" description="covalent" evidence="13">
    <location>
        <position position="245"/>
    </location>
    <ligand>
        <name>heme c</name>
        <dbReference type="ChEBI" id="CHEBI:61717"/>
        <label>2</label>
    </ligand>
</feature>
<dbReference type="InterPro" id="IPR036909">
    <property type="entry name" value="Cyt_c-like_dom_sf"/>
</dbReference>
<evidence type="ECO:0000256" key="6">
    <source>
        <dbReference type="ARBA" id="ARBA00022729"/>
    </source>
</evidence>
<feature type="binding site" description="axial binding residue" evidence="14">
    <location>
        <position position="117"/>
    </location>
    <ligand>
        <name>heme c</name>
        <dbReference type="ChEBI" id="CHEBI:61717"/>
        <label>1</label>
    </ligand>
    <ligandPart>
        <name>Fe</name>
        <dbReference type="ChEBI" id="CHEBI:18248"/>
    </ligandPart>
</feature>
<dbReference type="GO" id="GO:0004130">
    <property type="term" value="F:cytochrome-c peroxidase activity"/>
    <property type="evidence" value="ECO:0007669"/>
    <property type="project" value="TreeGrafter"/>
</dbReference>
<comment type="cofactor">
    <cofactor evidence="13">
        <name>heme</name>
        <dbReference type="ChEBI" id="CHEBI:30413"/>
    </cofactor>
    <text evidence="13">Binds 2 heme groups.</text>
</comment>
<evidence type="ECO:0000256" key="5">
    <source>
        <dbReference type="ARBA" id="ARBA00022723"/>
    </source>
</evidence>
<keyword evidence="8" id="KW-0249">Electron transport</keyword>
<comment type="caution">
    <text evidence="16">The sequence shown here is derived from an EMBL/GenBank/DDBJ whole genome shotgun (WGS) entry which is preliminary data.</text>
</comment>
<comment type="subcellular location">
    <subcellularLocation>
        <location evidence="1">Periplasm</location>
    </subcellularLocation>
</comment>
<evidence type="ECO:0000313" key="17">
    <source>
        <dbReference type="Proteomes" id="UP000029707"/>
    </source>
</evidence>
<dbReference type="Pfam" id="PF03150">
    <property type="entry name" value="CCP_MauG"/>
    <property type="match status" value="1"/>
</dbReference>
<evidence type="ECO:0000256" key="10">
    <source>
        <dbReference type="ARBA" id="ARBA00023004"/>
    </source>
</evidence>
<dbReference type="PANTHER" id="PTHR30600:SF10">
    <property type="entry name" value="BLL6722 PROTEIN"/>
    <property type="match status" value="1"/>
</dbReference>
<evidence type="ECO:0000256" key="4">
    <source>
        <dbReference type="ARBA" id="ARBA00022617"/>
    </source>
</evidence>
<keyword evidence="7" id="KW-0574">Periplasm</keyword>
<dbReference type="InterPro" id="IPR026259">
    <property type="entry name" value="MauG/Cytc_peroxidase"/>
</dbReference>
<dbReference type="OrthoDB" id="9805202at2"/>
<evidence type="ECO:0000256" key="3">
    <source>
        <dbReference type="ARBA" id="ARBA00022448"/>
    </source>
</evidence>
<accession>A0A4U8THT6</accession>
<keyword evidence="17" id="KW-1185">Reference proteome</keyword>
<feature type="binding site" description="axial binding residue" evidence="14">
    <location>
        <position position="246"/>
    </location>
    <ligand>
        <name>heme c</name>
        <dbReference type="ChEBI" id="CHEBI:61717"/>
        <label>2</label>
    </ligand>
    <ligandPart>
        <name>Fe</name>
        <dbReference type="ChEBI" id="CHEBI:18248"/>
    </ligandPart>
</feature>
<dbReference type="AlphaFoldDB" id="A0A4U8THT6"/>
<evidence type="ECO:0000256" key="1">
    <source>
        <dbReference type="ARBA" id="ARBA00004418"/>
    </source>
</evidence>
<feature type="binding site" description="covalent" evidence="13">
    <location>
        <position position="97"/>
    </location>
    <ligand>
        <name>heme c</name>
        <dbReference type="ChEBI" id="CHEBI:61717"/>
        <label>1</label>
    </ligand>
</feature>
<dbReference type="STRING" id="425400.LS65_01480"/>
<feature type="binding site" description="covalent" evidence="13">
    <location>
        <position position="100"/>
    </location>
    <ligand>
        <name>heme c</name>
        <dbReference type="ChEBI" id="CHEBI:61717"/>
        <label>1</label>
    </ligand>
</feature>
<dbReference type="PROSITE" id="PS51007">
    <property type="entry name" value="CYTC"/>
    <property type="match status" value="1"/>
</dbReference>
<evidence type="ECO:0000256" key="13">
    <source>
        <dbReference type="PIRSR" id="PIRSR000294-1"/>
    </source>
</evidence>
<keyword evidence="6" id="KW-0732">Signal</keyword>
<protein>
    <recommendedName>
        <fullName evidence="12">Methylamine utilization protein MauG</fullName>
    </recommendedName>
</protein>
<dbReference type="GO" id="GO:0042597">
    <property type="term" value="C:periplasmic space"/>
    <property type="evidence" value="ECO:0007669"/>
    <property type="project" value="UniProtKB-SubCell"/>
</dbReference>
<keyword evidence="4 13" id="KW-0349">Heme</keyword>
<comment type="pathway">
    <text evidence="2">One-carbon metabolism; methylamine degradation.</text>
</comment>
<evidence type="ECO:0000256" key="14">
    <source>
        <dbReference type="PIRSR" id="PIRSR000294-2"/>
    </source>
</evidence>
<keyword evidence="5 14" id="KW-0479">Metal-binding</keyword>
<dbReference type="EMBL" id="JRMQ02000017">
    <property type="protein sequence ID" value="TLD99821.1"/>
    <property type="molecule type" value="Genomic_DNA"/>
</dbReference>
<evidence type="ECO:0000256" key="8">
    <source>
        <dbReference type="ARBA" id="ARBA00022982"/>
    </source>
</evidence>
<dbReference type="SUPFAM" id="SSF46626">
    <property type="entry name" value="Cytochrome c"/>
    <property type="match status" value="2"/>
</dbReference>
<dbReference type="PANTHER" id="PTHR30600">
    <property type="entry name" value="CYTOCHROME C PEROXIDASE-RELATED"/>
    <property type="match status" value="1"/>
</dbReference>
<dbReference type="PIRSF" id="PIRSF000294">
    <property type="entry name" value="Cytochrome-c_peroxidase"/>
    <property type="match status" value="1"/>
</dbReference>
<dbReference type="InterPro" id="IPR009056">
    <property type="entry name" value="Cyt_c-like_dom"/>
</dbReference>
<evidence type="ECO:0000259" key="15">
    <source>
        <dbReference type="PROSITE" id="PS51007"/>
    </source>
</evidence>
<feature type="binding site" description="axial binding residue" evidence="14">
    <location>
        <position position="101"/>
    </location>
    <ligand>
        <name>heme c</name>
        <dbReference type="ChEBI" id="CHEBI:61717"/>
        <label>1</label>
    </ligand>
    <ligandPart>
        <name>Fe</name>
        <dbReference type="ChEBI" id="CHEBI:18248"/>
    </ligandPart>
</feature>
<evidence type="ECO:0000256" key="2">
    <source>
        <dbReference type="ARBA" id="ARBA00004856"/>
    </source>
</evidence>
<name>A0A4U8THT6_9HELI</name>
<dbReference type="GO" id="GO:0020037">
    <property type="term" value="F:heme binding"/>
    <property type="evidence" value="ECO:0007669"/>
    <property type="project" value="InterPro"/>
</dbReference>
<keyword evidence="3" id="KW-0813">Transport</keyword>
<dbReference type="GO" id="GO:0046872">
    <property type="term" value="F:metal ion binding"/>
    <property type="evidence" value="ECO:0007669"/>
    <property type="project" value="UniProtKB-KW"/>
</dbReference>
<sequence>MQNKGVNMKCCIYLLMLWATYIYALPKNIESLRQMYFKPSSQWQKPFVDEGVEWQELAPLPKTPPYPDSNPYSKAKQELGKMLFNDPKLSASNQIACASCHEKELGFGDGRKVSYGHNRQSSKRNAPSIVMSAFMKELFWDGRANDLESQALFPIADPKEMAYNPQSAAKKIAKIKIYRQKFKEAFGSEKITPELMAQAIATYERSTMPNSTRFDRFLNGKKDALKDKEIWGLHLFRTKGRCMNCHNGVSFSDGAYHNLGLHFIGRKYEDLGRYEVTHNSDDIGKFKTPSLRGVSKTAPYMHNGLFPHLIGVLNAYNAGMFHPKPPKNIDNQESTEALKSLPFPHTDPLLQKLNLTSDEIEALEAFLKTL</sequence>
<dbReference type="GO" id="GO:0009055">
    <property type="term" value="F:electron transfer activity"/>
    <property type="evidence" value="ECO:0007669"/>
    <property type="project" value="InterPro"/>
</dbReference>
<evidence type="ECO:0000256" key="7">
    <source>
        <dbReference type="ARBA" id="ARBA00022764"/>
    </source>
</evidence>
<organism evidence="16 17">
    <name type="scientific">Helicobacter japonicus</name>
    <dbReference type="NCBI Taxonomy" id="425400"/>
    <lineage>
        <taxon>Bacteria</taxon>
        <taxon>Pseudomonadati</taxon>
        <taxon>Campylobacterota</taxon>
        <taxon>Epsilonproteobacteria</taxon>
        <taxon>Campylobacterales</taxon>
        <taxon>Helicobacteraceae</taxon>
        <taxon>Helicobacter</taxon>
    </lineage>
</organism>
<dbReference type="InterPro" id="IPR004852">
    <property type="entry name" value="Di-haem_cyt_c_peroxidsae"/>
</dbReference>
<dbReference type="InterPro" id="IPR051395">
    <property type="entry name" value="Cytochrome_c_Peroxidase/MauG"/>
</dbReference>
<proteinExistence type="predicted"/>
<keyword evidence="10 14" id="KW-0408">Iron</keyword>
<comment type="function">
    <text evidence="11">Involved in methylamine metabolism. Essential for the maturation of the beta subunit of MADH, presumably via a step in the biosynthesis of tryptophan tryptophylquinone (TTQ), the cofactor of MADH.</text>
</comment>
<evidence type="ECO:0000256" key="9">
    <source>
        <dbReference type="ARBA" id="ARBA00023002"/>
    </source>
</evidence>
<feature type="binding site" description="covalent" evidence="13">
    <location>
        <position position="242"/>
    </location>
    <ligand>
        <name>heme c</name>
        <dbReference type="ChEBI" id="CHEBI:61717"/>
        <label>2</label>
    </ligand>
</feature>
<dbReference type="Gene3D" id="1.10.760.10">
    <property type="entry name" value="Cytochrome c-like domain"/>
    <property type="match status" value="2"/>
</dbReference>
<feature type="domain" description="Cytochrome c" evidence="15">
    <location>
        <begin position="75"/>
        <end position="183"/>
    </location>
</feature>
<evidence type="ECO:0000313" key="16">
    <source>
        <dbReference type="EMBL" id="TLD99821.1"/>
    </source>
</evidence>
<reference evidence="16 17" key="1">
    <citation type="journal article" date="2014" name="Genome Announc.">
        <title>Draft genome sequences of eight enterohepatic helicobacter species isolated from both laboratory and wild rodents.</title>
        <authorList>
            <person name="Sheh A."/>
            <person name="Shen Z."/>
            <person name="Fox J.G."/>
        </authorList>
    </citation>
    <scope>NUCLEOTIDE SEQUENCE [LARGE SCALE GENOMIC DNA]</scope>
    <source>
        <strain evidence="16 17">MIT 01-6451</strain>
    </source>
</reference>
<keyword evidence="9" id="KW-0560">Oxidoreductase</keyword>
<dbReference type="Proteomes" id="UP000029707">
    <property type="component" value="Unassembled WGS sequence"/>
</dbReference>
<comment type="PTM">
    <text evidence="13">Binds 2 heme groups per subunit.</text>
</comment>
<evidence type="ECO:0000256" key="12">
    <source>
        <dbReference type="ARBA" id="ARBA00073576"/>
    </source>
</evidence>
<dbReference type="FunFam" id="1.10.760.10:FF:000019">
    <property type="entry name" value="Di-heme cytochrome C peroxidase"/>
    <property type="match status" value="1"/>
</dbReference>
<evidence type="ECO:0000256" key="11">
    <source>
        <dbReference type="ARBA" id="ARBA00058991"/>
    </source>
</evidence>